<dbReference type="AlphaFoldDB" id="A0A2A2LM43"/>
<dbReference type="Proteomes" id="UP000218231">
    <property type="component" value="Unassembled WGS sequence"/>
</dbReference>
<reference evidence="2 3" key="1">
    <citation type="journal article" date="2017" name="Curr. Biol.">
        <title>Genome architecture and evolution of a unichromosomal asexual nematode.</title>
        <authorList>
            <person name="Fradin H."/>
            <person name="Zegar C."/>
            <person name="Gutwein M."/>
            <person name="Lucas J."/>
            <person name="Kovtun M."/>
            <person name="Corcoran D."/>
            <person name="Baugh L.R."/>
            <person name="Kiontke K."/>
            <person name="Gunsalus K."/>
            <person name="Fitch D.H."/>
            <person name="Piano F."/>
        </authorList>
    </citation>
    <scope>NUCLEOTIDE SEQUENCE [LARGE SCALE GENOMIC DNA]</scope>
    <source>
        <strain evidence="2">PF1309</strain>
    </source>
</reference>
<feature type="chain" id="PRO_5012381094" evidence="1">
    <location>
        <begin position="21"/>
        <end position="237"/>
    </location>
</feature>
<keyword evidence="1" id="KW-0732">Signal</keyword>
<accession>A0A2A2LM43</accession>
<comment type="caution">
    <text evidence="2">The sequence shown here is derived from an EMBL/GenBank/DDBJ whole genome shotgun (WGS) entry which is preliminary data.</text>
</comment>
<evidence type="ECO:0000256" key="1">
    <source>
        <dbReference type="SAM" id="SignalP"/>
    </source>
</evidence>
<evidence type="ECO:0000313" key="2">
    <source>
        <dbReference type="EMBL" id="PAV87284.1"/>
    </source>
</evidence>
<dbReference type="STRING" id="2018661.A0A2A2LM43"/>
<dbReference type="OrthoDB" id="5838962at2759"/>
<gene>
    <name evidence="2" type="ORF">WR25_01395</name>
</gene>
<sequence length="237" mass="27033">MKLQEVLILSTSLSFLSINAQTWYTGDNSTVEGCSSHCDVTEKGFDCWNKTLAYFERTLIGQLRHYLAVQIDIDQWHRRHGQPKGQDYDKLASDTQAALLNQLGERDILSKETINEVSKSLTDRIKSLALNDSFTMVPHFQCPLPCEYNKKMYLQLLIASVNLTYPFRKLKNLAGFKRLHSNCCSALRNSSHAARSPMEEGIFNLSISITKFSNRSKVVPYQKTCHFTCSFNSFKEA</sequence>
<evidence type="ECO:0000313" key="3">
    <source>
        <dbReference type="Proteomes" id="UP000218231"/>
    </source>
</evidence>
<name>A0A2A2LM43_9BILA</name>
<organism evidence="2 3">
    <name type="scientific">Diploscapter pachys</name>
    <dbReference type="NCBI Taxonomy" id="2018661"/>
    <lineage>
        <taxon>Eukaryota</taxon>
        <taxon>Metazoa</taxon>
        <taxon>Ecdysozoa</taxon>
        <taxon>Nematoda</taxon>
        <taxon>Chromadorea</taxon>
        <taxon>Rhabditida</taxon>
        <taxon>Rhabditina</taxon>
        <taxon>Rhabditomorpha</taxon>
        <taxon>Rhabditoidea</taxon>
        <taxon>Rhabditidae</taxon>
        <taxon>Diploscapter</taxon>
    </lineage>
</organism>
<protein>
    <submittedName>
        <fullName evidence="2">Uncharacterized protein</fullName>
    </submittedName>
</protein>
<dbReference type="EMBL" id="LIAE01006586">
    <property type="protein sequence ID" value="PAV87284.1"/>
    <property type="molecule type" value="Genomic_DNA"/>
</dbReference>
<feature type="signal peptide" evidence="1">
    <location>
        <begin position="1"/>
        <end position="20"/>
    </location>
</feature>
<proteinExistence type="predicted"/>
<keyword evidence="3" id="KW-1185">Reference proteome</keyword>